<comment type="caution">
    <text evidence="1">The sequence shown here is derived from an EMBL/GenBank/DDBJ whole genome shotgun (WGS) entry which is preliminary data.</text>
</comment>
<sequence length="336" mass="36465">MTLIHIEGFEASGDTTTTLRDYMRKSYASSGPDARIGTLAAGRVVGNSVYLGQHGFFMSKFTNKQTVTIGFGFKTNDWTNNNMVVMFRDEVARQIVLETVTGGELKVLRNVTTLGTTTGLGCVTNTWYYIELQATIDDTTGSFELRVNEVNKLSASGIDTQESSSPTLNNVLFYNDFSGANHYYDDIYILDDAGAINNDFLGIMQIIGLYVDGNGAVNDFTSTGGANYLDVDDGYILDTATYVESSVSTNKDMYTFGALGDYGHIAGVLLNVDALKTDAGNVTLNLFATLDAVNAETPKSMTASWGAHQMLMETDPNSVAWTSINLDATQFGFEID</sequence>
<organism evidence="1">
    <name type="scientific">marine sediment metagenome</name>
    <dbReference type="NCBI Taxonomy" id="412755"/>
    <lineage>
        <taxon>unclassified sequences</taxon>
        <taxon>metagenomes</taxon>
        <taxon>ecological metagenomes</taxon>
    </lineage>
</organism>
<proteinExistence type="predicted"/>
<dbReference type="EMBL" id="LAZR01003162">
    <property type="protein sequence ID" value="KKN21260.1"/>
    <property type="molecule type" value="Genomic_DNA"/>
</dbReference>
<name>A0A0F9NP98_9ZZZZ</name>
<reference evidence="1" key="1">
    <citation type="journal article" date="2015" name="Nature">
        <title>Complex archaea that bridge the gap between prokaryotes and eukaryotes.</title>
        <authorList>
            <person name="Spang A."/>
            <person name="Saw J.H."/>
            <person name="Jorgensen S.L."/>
            <person name="Zaremba-Niedzwiedzka K."/>
            <person name="Martijn J."/>
            <person name="Lind A.E."/>
            <person name="van Eijk R."/>
            <person name="Schleper C."/>
            <person name="Guy L."/>
            <person name="Ettema T.J."/>
        </authorList>
    </citation>
    <scope>NUCLEOTIDE SEQUENCE</scope>
</reference>
<dbReference type="AlphaFoldDB" id="A0A0F9NP98"/>
<accession>A0A0F9NP98</accession>
<protein>
    <submittedName>
        <fullName evidence="1">Uncharacterized protein</fullName>
    </submittedName>
</protein>
<gene>
    <name evidence="1" type="ORF">LCGC14_0927170</name>
</gene>
<evidence type="ECO:0000313" key="1">
    <source>
        <dbReference type="EMBL" id="KKN21260.1"/>
    </source>
</evidence>